<organism evidence="1 2">
    <name type="scientific">Acetobacter malorum DSM 14337</name>
    <dbReference type="NCBI Taxonomy" id="1307910"/>
    <lineage>
        <taxon>Bacteria</taxon>
        <taxon>Pseudomonadati</taxon>
        <taxon>Pseudomonadota</taxon>
        <taxon>Alphaproteobacteria</taxon>
        <taxon>Acetobacterales</taxon>
        <taxon>Acetobacteraceae</taxon>
        <taxon>Acetobacter</taxon>
    </lineage>
</organism>
<sequence length="71" mass="7917">MLFDALTEERVPVTITASGDCKVVLRAVCAQPARGGSMPDARLNGTATRLFHWMMEDEILIAFYQSFIKIL</sequence>
<keyword evidence="2" id="KW-1185">Reference proteome</keyword>
<evidence type="ECO:0000313" key="2">
    <source>
        <dbReference type="Proteomes" id="UP001065047"/>
    </source>
</evidence>
<name>A0ABQ0PT62_9PROT</name>
<proteinExistence type="predicted"/>
<dbReference type="Proteomes" id="UP001065047">
    <property type="component" value="Unassembled WGS sequence"/>
</dbReference>
<protein>
    <submittedName>
        <fullName evidence="1">Uncharacterized protein</fullName>
    </submittedName>
</protein>
<dbReference type="GeneID" id="98311932"/>
<accession>A0ABQ0PT62</accession>
<evidence type="ECO:0000313" key="1">
    <source>
        <dbReference type="EMBL" id="GBQ80358.1"/>
    </source>
</evidence>
<dbReference type="EMBL" id="BAPF01000029">
    <property type="protein sequence ID" value="GBQ80358.1"/>
    <property type="molecule type" value="Genomic_DNA"/>
</dbReference>
<dbReference type="RefSeq" id="WP_244150625.1">
    <property type="nucleotide sequence ID" value="NZ_BAPF01000029.1"/>
</dbReference>
<gene>
    <name evidence="1" type="ORF">AA14337_1708</name>
</gene>
<comment type="caution">
    <text evidence="1">The sequence shown here is derived from an EMBL/GenBank/DDBJ whole genome shotgun (WGS) entry which is preliminary data.</text>
</comment>
<reference evidence="1" key="1">
    <citation type="submission" date="2013-04" db="EMBL/GenBank/DDBJ databases">
        <title>The genome sequencing project of 58 acetic acid bacteria.</title>
        <authorList>
            <person name="Okamoto-Kainuma A."/>
            <person name="Ishikawa M."/>
            <person name="Umino S."/>
            <person name="Koizumi Y."/>
            <person name="Shiwa Y."/>
            <person name="Yoshikawa H."/>
            <person name="Matsutani M."/>
            <person name="Matsushita K."/>
        </authorList>
    </citation>
    <scope>NUCLEOTIDE SEQUENCE</scope>
    <source>
        <strain evidence="1">DSM 14337</strain>
    </source>
</reference>